<evidence type="ECO:0000313" key="9">
    <source>
        <dbReference type="Proteomes" id="UP000241394"/>
    </source>
</evidence>
<evidence type="ECO:0000256" key="5">
    <source>
        <dbReference type="PROSITE-ProRule" id="PRU01087"/>
    </source>
</evidence>
<keyword evidence="8" id="KW-0378">Hydrolase</keyword>
<evidence type="ECO:0000259" key="7">
    <source>
        <dbReference type="PROSITE" id="PS51751"/>
    </source>
</evidence>
<sequence>MKKMVSPMIIKLIDRILLVFLLIVVVAAPLDAGLLWLSRDLSSDDLMQYLYIRKYGEYLATRKPSFFVALVGLEVVFQWPLAVMNLYGISLGGRPRWFRATTAVFGTSYCTSMVAVVAELKWPSSSSYRVSDNLLMAYFLFIGCGVLIILRGSGLLLRPSHTTATTTTDGGLVSSSPCKHD</sequence>
<accession>A0A2R6RF88</accession>
<dbReference type="InParanoid" id="A0A2R6RF88"/>
<evidence type="ECO:0000256" key="6">
    <source>
        <dbReference type="SAM" id="Phobius"/>
    </source>
</evidence>
<feature type="transmembrane region" description="Helical" evidence="6">
    <location>
        <begin position="100"/>
        <end position="118"/>
    </location>
</feature>
<dbReference type="Gramene" id="PSS28677">
    <property type="protein sequence ID" value="PSS28677"/>
    <property type="gene ID" value="CEY00_Acc06275"/>
</dbReference>
<dbReference type="GO" id="GO:0005783">
    <property type="term" value="C:endoplasmic reticulum"/>
    <property type="evidence" value="ECO:0007669"/>
    <property type="project" value="TreeGrafter"/>
</dbReference>
<keyword evidence="9" id="KW-1185">Reference proteome</keyword>
<evidence type="ECO:0000256" key="2">
    <source>
        <dbReference type="ARBA" id="ARBA00022692"/>
    </source>
</evidence>
<dbReference type="PANTHER" id="PTHR31204">
    <property type="entry name" value="SIGMA INTRACELLULAR RECEPTOR 2"/>
    <property type="match status" value="1"/>
</dbReference>
<reference evidence="9" key="2">
    <citation type="journal article" date="2018" name="BMC Genomics">
        <title>A manually annotated Actinidia chinensis var. chinensis (kiwifruit) genome highlights the challenges associated with draft genomes and gene prediction in plants.</title>
        <authorList>
            <person name="Pilkington S.M."/>
            <person name="Crowhurst R."/>
            <person name="Hilario E."/>
            <person name="Nardozza S."/>
            <person name="Fraser L."/>
            <person name="Peng Y."/>
            <person name="Gunaseelan K."/>
            <person name="Simpson R."/>
            <person name="Tahir J."/>
            <person name="Deroles S.C."/>
            <person name="Templeton K."/>
            <person name="Luo Z."/>
            <person name="Davy M."/>
            <person name="Cheng C."/>
            <person name="McNeilage M."/>
            <person name="Scaglione D."/>
            <person name="Liu Y."/>
            <person name="Zhang Q."/>
            <person name="Datson P."/>
            <person name="De Silva N."/>
            <person name="Gardiner S.E."/>
            <person name="Bassett H."/>
            <person name="Chagne D."/>
            <person name="McCallum J."/>
            <person name="Dzierzon H."/>
            <person name="Deng C."/>
            <person name="Wang Y.Y."/>
            <person name="Barron L."/>
            <person name="Manako K."/>
            <person name="Bowen J."/>
            <person name="Foster T.M."/>
            <person name="Erridge Z.A."/>
            <person name="Tiffin H."/>
            <person name="Waite C.N."/>
            <person name="Davies K.M."/>
            <person name="Grierson E.P."/>
            <person name="Laing W.A."/>
            <person name="Kirk R."/>
            <person name="Chen X."/>
            <person name="Wood M."/>
            <person name="Montefiori M."/>
            <person name="Brummell D.A."/>
            <person name="Schwinn K.E."/>
            <person name="Catanach A."/>
            <person name="Fullerton C."/>
            <person name="Li D."/>
            <person name="Meiyalaghan S."/>
            <person name="Nieuwenhuizen N."/>
            <person name="Read N."/>
            <person name="Prakash R."/>
            <person name="Hunter D."/>
            <person name="Zhang H."/>
            <person name="McKenzie M."/>
            <person name="Knabel M."/>
            <person name="Harris A."/>
            <person name="Allan A.C."/>
            <person name="Gleave A."/>
            <person name="Chen A."/>
            <person name="Janssen B.J."/>
            <person name="Plunkett B."/>
            <person name="Ampomah-Dwamena C."/>
            <person name="Voogd C."/>
            <person name="Leif D."/>
            <person name="Lafferty D."/>
            <person name="Souleyre E.J.F."/>
            <person name="Varkonyi-Gasic E."/>
            <person name="Gambi F."/>
            <person name="Hanley J."/>
            <person name="Yao J.L."/>
            <person name="Cheung J."/>
            <person name="David K.M."/>
            <person name="Warren B."/>
            <person name="Marsh K."/>
            <person name="Snowden K.C."/>
            <person name="Lin-Wang K."/>
            <person name="Brian L."/>
            <person name="Martinez-Sanchez M."/>
            <person name="Wang M."/>
            <person name="Ileperuma N."/>
            <person name="Macnee N."/>
            <person name="Campin R."/>
            <person name="McAtee P."/>
            <person name="Drummond R.S.M."/>
            <person name="Espley R.V."/>
            <person name="Ireland H.S."/>
            <person name="Wu R."/>
            <person name="Atkinson R.G."/>
            <person name="Karunairetnam S."/>
            <person name="Bulley S."/>
            <person name="Chunkath S."/>
            <person name="Hanley Z."/>
            <person name="Storey R."/>
            <person name="Thrimawithana A.H."/>
            <person name="Thomson S."/>
            <person name="David C."/>
            <person name="Testolin R."/>
            <person name="Huang H."/>
            <person name="Hellens R.P."/>
            <person name="Schaffer R.J."/>
        </authorList>
    </citation>
    <scope>NUCLEOTIDE SEQUENCE [LARGE SCALE GENOMIC DNA]</scope>
    <source>
        <strain evidence="9">cv. Red5</strain>
    </source>
</reference>
<dbReference type="OrthoDB" id="433124at2759"/>
<evidence type="ECO:0000313" key="8">
    <source>
        <dbReference type="EMBL" id="PSS28677.1"/>
    </source>
</evidence>
<keyword evidence="8" id="KW-0255">Endonuclease</keyword>
<dbReference type="InterPro" id="IPR033118">
    <property type="entry name" value="EXPERA"/>
</dbReference>
<proteinExistence type="predicted"/>
<reference evidence="8 9" key="1">
    <citation type="submission" date="2017-07" db="EMBL/GenBank/DDBJ databases">
        <title>An improved, manually edited Actinidia chinensis var. chinensis (kiwifruit) genome highlights the challenges associated with draft genomes and gene prediction in plants.</title>
        <authorList>
            <person name="Pilkington S."/>
            <person name="Crowhurst R."/>
            <person name="Hilario E."/>
            <person name="Nardozza S."/>
            <person name="Fraser L."/>
            <person name="Peng Y."/>
            <person name="Gunaseelan K."/>
            <person name="Simpson R."/>
            <person name="Tahir J."/>
            <person name="Deroles S."/>
            <person name="Templeton K."/>
            <person name="Luo Z."/>
            <person name="Davy M."/>
            <person name="Cheng C."/>
            <person name="Mcneilage M."/>
            <person name="Scaglione D."/>
            <person name="Liu Y."/>
            <person name="Zhang Q."/>
            <person name="Datson P."/>
            <person name="De Silva N."/>
            <person name="Gardiner S."/>
            <person name="Bassett H."/>
            <person name="Chagne D."/>
            <person name="Mccallum J."/>
            <person name="Dzierzon H."/>
            <person name="Deng C."/>
            <person name="Wang Y.-Y."/>
            <person name="Barron N."/>
            <person name="Manako K."/>
            <person name="Bowen J."/>
            <person name="Foster T."/>
            <person name="Erridge Z."/>
            <person name="Tiffin H."/>
            <person name="Waite C."/>
            <person name="Davies K."/>
            <person name="Grierson E."/>
            <person name="Laing W."/>
            <person name="Kirk R."/>
            <person name="Chen X."/>
            <person name="Wood M."/>
            <person name="Montefiori M."/>
            <person name="Brummell D."/>
            <person name="Schwinn K."/>
            <person name="Catanach A."/>
            <person name="Fullerton C."/>
            <person name="Li D."/>
            <person name="Meiyalaghan S."/>
            <person name="Nieuwenhuizen N."/>
            <person name="Read N."/>
            <person name="Prakash R."/>
            <person name="Hunter D."/>
            <person name="Zhang H."/>
            <person name="Mckenzie M."/>
            <person name="Knabel M."/>
            <person name="Harris A."/>
            <person name="Allan A."/>
            <person name="Chen A."/>
            <person name="Janssen B."/>
            <person name="Plunkett B."/>
            <person name="Dwamena C."/>
            <person name="Voogd C."/>
            <person name="Leif D."/>
            <person name="Lafferty D."/>
            <person name="Souleyre E."/>
            <person name="Varkonyi-Gasic E."/>
            <person name="Gambi F."/>
            <person name="Hanley J."/>
            <person name="Yao J.-L."/>
            <person name="Cheung J."/>
            <person name="David K."/>
            <person name="Warren B."/>
            <person name="Marsh K."/>
            <person name="Snowden K."/>
            <person name="Lin-Wang K."/>
            <person name="Brian L."/>
            <person name="Martinez-Sanchez M."/>
            <person name="Wang M."/>
            <person name="Ileperuma N."/>
            <person name="Macnee N."/>
            <person name="Campin R."/>
            <person name="Mcatee P."/>
            <person name="Drummond R."/>
            <person name="Espley R."/>
            <person name="Ireland H."/>
            <person name="Wu R."/>
            <person name="Atkinson R."/>
            <person name="Karunairetnam S."/>
            <person name="Bulley S."/>
            <person name="Chunkath S."/>
            <person name="Hanley Z."/>
            <person name="Storey R."/>
            <person name="Thrimawithana A."/>
            <person name="Thomson S."/>
            <person name="David C."/>
            <person name="Testolin R."/>
        </authorList>
    </citation>
    <scope>NUCLEOTIDE SEQUENCE [LARGE SCALE GENOMIC DNA]</scope>
    <source>
        <strain evidence="9">cv. Red5</strain>
        <tissue evidence="8">Young leaf</tissue>
    </source>
</reference>
<dbReference type="PROSITE" id="PS51751">
    <property type="entry name" value="EXPERA"/>
    <property type="match status" value="1"/>
</dbReference>
<keyword evidence="3 5" id="KW-1133">Transmembrane helix</keyword>
<keyword evidence="8" id="KW-0540">Nuclease</keyword>
<dbReference type="InterPro" id="IPR051987">
    <property type="entry name" value="Sigma-2_receptor-like"/>
</dbReference>
<protein>
    <submittedName>
        <fullName evidence="8">Extracellular endonuclease</fullName>
    </submittedName>
</protein>
<dbReference type="OMA" id="ANEYQDY"/>
<dbReference type="GO" id="GO:0004519">
    <property type="term" value="F:endonuclease activity"/>
    <property type="evidence" value="ECO:0007669"/>
    <property type="project" value="UniProtKB-KW"/>
</dbReference>
<dbReference type="Pfam" id="PF05241">
    <property type="entry name" value="EBP"/>
    <property type="match status" value="1"/>
</dbReference>
<dbReference type="Proteomes" id="UP000241394">
    <property type="component" value="Chromosome LG6"/>
</dbReference>
<dbReference type="AlphaFoldDB" id="A0A2R6RF88"/>
<evidence type="ECO:0000256" key="1">
    <source>
        <dbReference type="ARBA" id="ARBA00004141"/>
    </source>
</evidence>
<feature type="domain" description="EXPERA" evidence="7">
    <location>
        <begin position="13"/>
        <end position="156"/>
    </location>
</feature>
<dbReference type="GO" id="GO:0016020">
    <property type="term" value="C:membrane"/>
    <property type="evidence" value="ECO:0007669"/>
    <property type="project" value="UniProtKB-SubCell"/>
</dbReference>
<organism evidence="8 9">
    <name type="scientific">Actinidia chinensis var. chinensis</name>
    <name type="common">Chinese soft-hair kiwi</name>
    <dbReference type="NCBI Taxonomy" id="1590841"/>
    <lineage>
        <taxon>Eukaryota</taxon>
        <taxon>Viridiplantae</taxon>
        <taxon>Streptophyta</taxon>
        <taxon>Embryophyta</taxon>
        <taxon>Tracheophyta</taxon>
        <taxon>Spermatophyta</taxon>
        <taxon>Magnoliopsida</taxon>
        <taxon>eudicotyledons</taxon>
        <taxon>Gunneridae</taxon>
        <taxon>Pentapetalae</taxon>
        <taxon>asterids</taxon>
        <taxon>Ericales</taxon>
        <taxon>Actinidiaceae</taxon>
        <taxon>Actinidia</taxon>
    </lineage>
</organism>
<comment type="subcellular location">
    <subcellularLocation>
        <location evidence="1">Membrane</location>
        <topology evidence="1">Multi-pass membrane protein</topology>
    </subcellularLocation>
</comment>
<gene>
    <name evidence="8" type="ORF">CEY00_Acc06275</name>
</gene>
<dbReference type="EMBL" id="NKQK01000006">
    <property type="protein sequence ID" value="PSS28677.1"/>
    <property type="molecule type" value="Genomic_DNA"/>
</dbReference>
<dbReference type="FunCoup" id="A0A2R6RF88">
    <property type="interactions" value="1293"/>
</dbReference>
<keyword evidence="2 5" id="KW-0812">Transmembrane</keyword>
<name>A0A2R6RF88_ACTCC</name>
<feature type="transmembrane region" description="Helical" evidence="6">
    <location>
        <begin position="66"/>
        <end position="88"/>
    </location>
</feature>
<keyword evidence="4 5" id="KW-0472">Membrane</keyword>
<dbReference type="PANTHER" id="PTHR31204:SF1">
    <property type="entry name" value="SIGMA INTRACELLULAR RECEPTOR 2"/>
    <property type="match status" value="1"/>
</dbReference>
<evidence type="ECO:0000256" key="3">
    <source>
        <dbReference type="ARBA" id="ARBA00022989"/>
    </source>
</evidence>
<comment type="caution">
    <text evidence="8">The sequence shown here is derived from an EMBL/GenBank/DDBJ whole genome shotgun (WGS) entry which is preliminary data.</text>
</comment>
<dbReference type="STRING" id="1590841.A0A2R6RF88"/>
<evidence type="ECO:0000256" key="4">
    <source>
        <dbReference type="ARBA" id="ARBA00023136"/>
    </source>
</evidence>
<feature type="transmembrane region" description="Helical" evidence="6">
    <location>
        <begin position="138"/>
        <end position="157"/>
    </location>
</feature>